<dbReference type="PROSITE" id="PS50109">
    <property type="entry name" value="HIS_KIN"/>
    <property type="match status" value="1"/>
</dbReference>
<evidence type="ECO:0000256" key="5">
    <source>
        <dbReference type="ARBA" id="ARBA00022679"/>
    </source>
</evidence>
<keyword evidence="5 11" id="KW-0808">Transferase</keyword>
<evidence type="ECO:0000256" key="7">
    <source>
        <dbReference type="PROSITE-ProRule" id="PRU00169"/>
    </source>
</evidence>
<dbReference type="InterPro" id="IPR003594">
    <property type="entry name" value="HATPase_dom"/>
</dbReference>
<organism evidence="11 12">
    <name type="scientific">Duganella phyllosphaerae</name>
    <dbReference type="NCBI Taxonomy" id="762836"/>
    <lineage>
        <taxon>Bacteria</taxon>
        <taxon>Pseudomonadati</taxon>
        <taxon>Pseudomonadota</taxon>
        <taxon>Betaproteobacteria</taxon>
        <taxon>Burkholderiales</taxon>
        <taxon>Oxalobacteraceae</taxon>
        <taxon>Telluria group</taxon>
        <taxon>Duganella</taxon>
    </lineage>
</organism>
<reference evidence="12" key="1">
    <citation type="journal article" date="2016" name="Front. Microbiol.">
        <title>Molecular Keys to the Janthinobacterium and Duganella spp. Interaction with the Plant Pathogen Fusarium graminearum.</title>
        <authorList>
            <person name="Haack F.S."/>
            <person name="Poehlein A."/>
            <person name="Kroger C."/>
            <person name="Voigt C.A."/>
            <person name="Piepenbring M."/>
            <person name="Bode H.B."/>
            <person name="Daniel R."/>
            <person name="Schafer W."/>
            <person name="Streit W.R."/>
        </authorList>
    </citation>
    <scope>NUCLEOTIDE SEQUENCE [LARGE SCALE GENOMIC DNA]</scope>
    <source>
        <strain evidence="12">T54</strain>
    </source>
</reference>
<dbReference type="SMART" id="SM00448">
    <property type="entry name" value="REC"/>
    <property type="match status" value="1"/>
</dbReference>
<dbReference type="RefSeq" id="WP_070250997.1">
    <property type="nucleotide sequence ID" value="NZ_LROM01000125.1"/>
</dbReference>
<feature type="modified residue" description="4-aspartylphosphate" evidence="7">
    <location>
        <position position="601"/>
    </location>
</feature>
<evidence type="ECO:0000256" key="3">
    <source>
        <dbReference type="ARBA" id="ARBA00012438"/>
    </source>
</evidence>
<evidence type="ECO:0000256" key="4">
    <source>
        <dbReference type="ARBA" id="ARBA00022553"/>
    </source>
</evidence>
<dbReference type="SMART" id="SM00388">
    <property type="entry name" value="HisKA"/>
    <property type="match status" value="1"/>
</dbReference>
<dbReference type="Pfam" id="PF08448">
    <property type="entry name" value="PAS_4"/>
    <property type="match status" value="2"/>
</dbReference>
<keyword evidence="6 11" id="KW-0418">Kinase</keyword>
<keyword evidence="12" id="KW-1185">Reference proteome</keyword>
<evidence type="ECO:0000256" key="1">
    <source>
        <dbReference type="ARBA" id="ARBA00000085"/>
    </source>
</evidence>
<name>A0A1E7WCN6_9BURK</name>
<dbReference type="Gene3D" id="3.40.50.2300">
    <property type="match status" value="1"/>
</dbReference>
<evidence type="ECO:0000256" key="6">
    <source>
        <dbReference type="ARBA" id="ARBA00022777"/>
    </source>
</evidence>
<dbReference type="PANTHER" id="PTHR43547">
    <property type="entry name" value="TWO-COMPONENT HISTIDINE KINASE"/>
    <property type="match status" value="1"/>
</dbReference>
<dbReference type="InterPro" id="IPR013656">
    <property type="entry name" value="PAS_4"/>
</dbReference>
<dbReference type="FunFam" id="3.30.565.10:FF:000006">
    <property type="entry name" value="Sensor histidine kinase WalK"/>
    <property type="match status" value="1"/>
</dbReference>
<keyword evidence="11" id="KW-0378">Hydrolase</keyword>
<dbReference type="PATRIC" id="fig|762836.4.peg.4467"/>
<dbReference type="PRINTS" id="PR00344">
    <property type="entry name" value="BCTRLSENSOR"/>
</dbReference>
<dbReference type="CDD" id="cd00082">
    <property type="entry name" value="HisKA"/>
    <property type="match status" value="1"/>
</dbReference>
<evidence type="ECO:0000259" key="9">
    <source>
        <dbReference type="PROSITE" id="PS50110"/>
    </source>
</evidence>
<evidence type="ECO:0000313" key="11">
    <source>
        <dbReference type="EMBL" id="OEZ95330.1"/>
    </source>
</evidence>
<dbReference type="Pfam" id="PF02518">
    <property type="entry name" value="HATPase_c"/>
    <property type="match status" value="1"/>
</dbReference>
<gene>
    <name evidence="11" type="primary">luxQ_7</name>
    <name evidence="11" type="ORF">DUPY_43390</name>
</gene>
<dbReference type="Gene3D" id="3.30.450.20">
    <property type="entry name" value="PAS domain"/>
    <property type="match status" value="2"/>
</dbReference>
<dbReference type="SMART" id="SM00387">
    <property type="entry name" value="HATPase_c"/>
    <property type="match status" value="1"/>
</dbReference>
<comment type="subcellular location">
    <subcellularLocation>
        <location evidence="2">Cell inner membrane</location>
        <topology evidence="2">Multi-pass membrane protein</topology>
    </subcellularLocation>
</comment>
<dbReference type="Pfam" id="PF00072">
    <property type="entry name" value="Response_reg"/>
    <property type="match status" value="1"/>
</dbReference>
<evidence type="ECO:0000259" key="8">
    <source>
        <dbReference type="PROSITE" id="PS50109"/>
    </source>
</evidence>
<dbReference type="EC" id="2.7.13.3" evidence="3"/>
<dbReference type="Gene3D" id="3.30.565.10">
    <property type="entry name" value="Histidine kinase-like ATPase, C-terminal domain"/>
    <property type="match status" value="1"/>
</dbReference>
<evidence type="ECO:0000313" key="12">
    <source>
        <dbReference type="Proteomes" id="UP000175989"/>
    </source>
</evidence>
<dbReference type="AlphaFoldDB" id="A0A1E7WCN6"/>
<dbReference type="InterPro" id="IPR000014">
    <property type="entry name" value="PAS"/>
</dbReference>
<dbReference type="InterPro" id="IPR035965">
    <property type="entry name" value="PAS-like_dom_sf"/>
</dbReference>
<dbReference type="EMBL" id="LROM01000125">
    <property type="protein sequence ID" value="OEZ95330.1"/>
    <property type="molecule type" value="Genomic_DNA"/>
</dbReference>
<dbReference type="PROSITE" id="PS50110">
    <property type="entry name" value="RESPONSE_REGULATORY"/>
    <property type="match status" value="1"/>
</dbReference>
<dbReference type="InterPro" id="IPR001789">
    <property type="entry name" value="Sig_transdc_resp-reg_receiver"/>
</dbReference>
<protein>
    <recommendedName>
        <fullName evidence="3">histidine kinase</fullName>
        <ecNumber evidence="3">2.7.13.3</ecNumber>
    </recommendedName>
</protein>
<evidence type="ECO:0000259" key="10">
    <source>
        <dbReference type="PROSITE" id="PS50113"/>
    </source>
</evidence>
<dbReference type="InterPro" id="IPR005467">
    <property type="entry name" value="His_kinase_dom"/>
</dbReference>
<dbReference type="PROSITE" id="PS50113">
    <property type="entry name" value="PAC"/>
    <property type="match status" value="1"/>
</dbReference>
<comment type="catalytic activity">
    <reaction evidence="1">
        <text>ATP + protein L-histidine = ADP + protein N-phospho-L-histidine.</text>
        <dbReference type="EC" id="2.7.13.3"/>
    </reaction>
</comment>
<dbReference type="GO" id="GO:0016787">
    <property type="term" value="F:hydrolase activity"/>
    <property type="evidence" value="ECO:0007669"/>
    <property type="project" value="UniProtKB-KW"/>
</dbReference>
<dbReference type="SUPFAM" id="SSF52172">
    <property type="entry name" value="CheY-like"/>
    <property type="match status" value="1"/>
</dbReference>
<dbReference type="InterPro" id="IPR003661">
    <property type="entry name" value="HisK_dim/P_dom"/>
</dbReference>
<dbReference type="NCBIfam" id="TIGR00229">
    <property type="entry name" value="sensory_box"/>
    <property type="match status" value="1"/>
</dbReference>
<dbReference type="InterPro" id="IPR000700">
    <property type="entry name" value="PAS-assoc_C"/>
</dbReference>
<comment type="caution">
    <text evidence="11">The sequence shown here is derived from an EMBL/GenBank/DDBJ whole genome shotgun (WGS) entry which is preliminary data.</text>
</comment>
<sequence>MVSNSAPGLPAFLDGGGEMGMLTRDHEWHDHPLGPPAGWPSLLKSTLRLILTSNHPMMIWWGDDLHQFYNDAYRRTLADDRHPAALGQRCRDCWAEVWHGIEPEIDYVMAGKGATWHENALVSLTRNGKREEMYWTYGYSPIQDEACVRGVLVVCADVTEDMRTSQLLKQSYVTVIESMDEGLAVIRIVLDDAGVPVDYRFLEVNPSFERQTGLVDVVGKTARQLVPDLEDRWFQIYGKVALTGEPVRFLEGSEPMNRWFEVYATPVGPKEGLLVALMFRDVTDRTRAEQALRTADRRKDEFLAMLAHELRNPLAPISAAAEMLQQPGADAALVQSASAVIGRQVRHITGLIDDLLDVSRVTRGMIPLNASAIDVRRVVADAIEQVRPLIDSHGHRLTVSTPPAPALVMGDAKRLVQVLANLLSNSVKYTPGGGDIMLRLDTGADQVKLAVIDNGIGMTADVLAHAFDLFVQAERETDRSQGGLGIGLALVKSLVELHGGSVLAQSAGLGQGSRFTITLPQIACAPAPVPVPLADEHAAPAAPLAATGTALRAMVVDDNEDAAAMLAMFLEIHGHQVLTEDDPARVVEHALVFRPHVCLLDIGLPGMDGYELARRLRATPGLDGVVLIAVTGYGDEQARQQATAAGFDHHFVKPVDPARLVALVGTLA</sequence>
<keyword evidence="4 7" id="KW-0597">Phosphoprotein</keyword>
<feature type="domain" description="PAC" evidence="10">
    <location>
        <begin position="243"/>
        <end position="294"/>
    </location>
</feature>
<dbReference type="Proteomes" id="UP000175989">
    <property type="component" value="Unassembled WGS sequence"/>
</dbReference>
<proteinExistence type="predicted"/>
<dbReference type="InterPro" id="IPR036097">
    <property type="entry name" value="HisK_dim/P_sf"/>
</dbReference>
<dbReference type="InterPro" id="IPR036890">
    <property type="entry name" value="HATPase_C_sf"/>
</dbReference>
<dbReference type="CDD" id="cd17580">
    <property type="entry name" value="REC_2_DhkD-like"/>
    <property type="match status" value="1"/>
</dbReference>
<dbReference type="SUPFAM" id="SSF55785">
    <property type="entry name" value="PYP-like sensor domain (PAS domain)"/>
    <property type="match status" value="1"/>
</dbReference>
<dbReference type="InterPro" id="IPR011006">
    <property type="entry name" value="CheY-like_superfamily"/>
</dbReference>
<dbReference type="SUPFAM" id="SSF47384">
    <property type="entry name" value="Homodimeric domain of signal transducing histidine kinase"/>
    <property type="match status" value="1"/>
</dbReference>
<dbReference type="PANTHER" id="PTHR43547:SF2">
    <property type="entry name" value="HYBRID SIGNAL TRANSDUCTION HISTIDINE KINASE C"/>
    <property type="match status" value="1"/>
</dbReference>
<feature type="domain" description="Response regulatory" evidence="9">
    <location>
        <begin position="552"/>
        <end position="668"/>
    </location>
</feature>
<evidence type="ECO:0000256" key="2">
    <source>
        <dbReference type="ARBA" id="ARBA00004429"/>
    </source>
</evidence>
<accession>A0A1E7WCN6</accession>
<dbReference type="InterPro" id="IPR004358">
    <property type="entry name" value="Sig_transdc_His_kin-like_C"/>
</dbReference>
<feature type="domain" description="Histidine kinase" evidence="8">
    <location>
        <begin position="305"/>
        <end position="523"/>
    </location>
</feature>
<dbReference type="Pfam" id="PF00512">
    <property type="entry name" value="HisKA"/>
    <property type="match status" value="1"/>
</dbReference>
<dbReference type="GO" id="GO:0000155">
    <property type="term" value="F:phosphorelay sensor kinase activity"/>
    <property type="evidence" value="ECO:0007669"/>
    <property type="project" value="InterPro"/>
</dbReference>
<dbReference type="SUPFAM" id="SSF55874">
    <property type="entry name" value="ATPase domain of HSP90 chaperone/DNA topoisomerase II/histidine kinase"/>
    <property type="match status" value="1"/>
</dbReference>
<dbReference type="GO" id="GO:0005886">
    <property type="term" value="C:plasma membrane"/>
    <property type="evidence" value="ECO:0007669"/>
    <property type="project" value="UniProtKB-SubCell"/>
</dbReference>
<dbReference type="Gene3D" id="1.10.287.130">
    <property type="match status" value="1"/>
</dbReference>